<evidence type="ECO:0000313" key="2">
    <source>
        <dbReference type="Proteomes" id="UP000790709"/>
    </source>
</evidence>
<proteinExistence type="predicted"/>
<evidence type="ECO:0000313" key="1">
    <source>
        <dbReference type="EMBL" id="KAH7928740.1"/>
    </source>
</evidence>
<keyword evidence="2" id="KW-1185">Reference proteome</keyword>
<reference evidence="1" key="1">
    <citation type="journal article" date="2021" name="New Phytol.">
        <title>Evolutionary innovations through gain and loss of genes in the ectomycorrhizal Boletales.</title>
        <authorList>
            <person name="Wu G."/>
            <person name="Miyauchi S."/>
            <person name="Morin E."/>
            <person name="Kuo A."/>
            <person name="Drula E."/>
            <person name="Varga T."/>
            <person name="Kohler A."/>
            <person name="Feng B."/>
            <person name="Cao Y."/>
            <person name="Lipzen A."/>
            <person name="Daum C."/>
            <person name="Hundley H."/>
            <person name="Pangilinan J."/>
            <person name="Johnson J."/>
            <person name="Barry K."/>
            <person name="LaButti K."/>
            <person name="Ng V."/>
            <person name="Ahrendt S."/>
            <person name="Min B."/>
            <person name="Choi I.G."/>
            <person name="Park H."/>
            <person name="Plett J.M."/>
            <person name="Magnuson J."/>
            <person name="Spatafora J.W."/>
            <person name="Nagy L.G."/>
            <person name="Henrissat B."/>
            <person name="Grigoriev I.V."/>
            <person name="Yang Z.L."/>
            <person name="Xu J."/>
            <person name="Martin F.M."/>
        </authorList>
    </citation>
    <scope>NUCLEOTIDE SEQUENCE</scope>
    <source>
        <strain evidence="1">KUC20120723A-06</strain>
    </source>
</reference>
<name>A0ACB8BS27_9AGAM</name>
<accession>A0ACB8BS27</accession>
<gene>
    <name evidence="1" type="ORF">BV22DRAFT_1004173</name>
</gene>
<sequence length="507" mass="54118">MASSFIFSEWPPKLTEPQLESLTLAATTYALSHGLLYLPLPSPPSQAQPPAPTSAIHAPLALFPSPVPRALFDRAQRLQRVYNVLYARVALDEAFLDRVMGAVEGVGRADEFVGTLWRGWRAVRDEGVVQPLQLGLFRSDYLLHTGGAGVGAELELKQVEFNTISSSFGPLSERAAAMHRYLHASTGYFGVSPYLRADNFPPNDTTAGLAQGLAEAHKAYGVPGSQILFVVQPNERNVFDQRWLEYELLEKHAIHVVRQTFAELAESVAIDPTSRALLITPSPSTTPAPSAIEISTIYFRAGYVPTDFPTPADYATRIALERSRAIKCPSIPLQLAGGKKVQEALTKPGVLERFLGGGAESGGYGPEVLEEVRATWMGMWALDEDEGTTTTTTSPAPPEPAGTLKARAHASALDREAWIAMELIVPPAGTGSYLVRAGGGGGVRAEVISELGVFGLALFGGGAGGGKGEGEVREREVGWLMRTKGVESNEGGVAAGFSVLDSVVLVD</sequence>
<protein>
    <submittedName>
        <fullName evidence="1">Glutathione synthase</fullName>
    </submittedName>
</protein>
<comment type="caution">
    <text evidence="1">The sequence shown here is derived from an EMBL/GenBank/DDBJ whole genome shotgun (WGS) entry which is preliminary data.</text>
</comment>
<dbReference type="EMBL" id="MU266349">
    <property type="protein sequence ID" value="KAH7928740.1"/>
    <property type="molecule type" value="Genomic_DNA"/>
</dbReference>
<organism evidence="1 2">
    <name type="scientific">Leucogyrophana mollusca</name>
    <dbReference type="NCBI Taxonomy" id="85980"/>
    <lineage>
        <taxon>Eukaryota</taxon>
        <taxon>Fungi</taxon>
        <taxon>Dikarya</taxon>
        <taxon>Basidiomycota</taxon>
        <taxon>Agaricomycotina</taxon>
        <taxon>Agaricomycetes</taxon>
        <taxon>Agaricomycetidae</taxon>
        <taxon>Boletales</taxon>
        <taxon>Boletales incertae sedis</taxon>
        <taxon>Leucogyrophana</taxon>
    </lineage>
</organism>
<dbReference type="Proteomes" id="UP000790709">
    <property type="component" value="Unassembled WGS sequence"/>
</dbReference>